<dbReference type="EMBL" id="JTCM02000025">
    <property type="protein sequence ID" value="NEU73560.1"/>
    <property type="molecule type" value="Genomic_DNA"/>
</dbReference>
<evidence type="ECO:0000256" key="7">
    <source>
        <dbReference type="ARBA" id="ARBA00038093"/>
    </source>
</evidence>
<gene>
    <name evidence="9" type="ORF">PI95_013545</name>
</gene>
<evidence type="ECO:0000256" key="2">
    <source>
        <dbReference type="ARBA" id="ARBA00022649"/>
    </source>
</evidence>
<dbReference type="Proteomes" id="UP000031549">
    <property type="component" value="Unassembled WGS sequence"/>
</dbReference>
<evidence type="ECO:0000313" key="10">
    <source>
        <dbReference type="Proteomes" id="UP000031549"/>
    </source>
</evidence>
<keyword evidence="2" id="KW-1277">Toxin-antitoxin system</keyword>
<dbReference type="InterPro" id="IPR029060">
    <property type="entry name" value="PIN-like_dom_sf"/>
</dbReference>
<evidence type="ECO:0000256" key="4">
    <source>
        <dbReference type="ARBA" id="ARBA00022723"/>
    </source>
</evidence>
<proteinExistence type="inferred from homology"/>
<dbReference type="GO" id="GO:0046872">
    <property type="term" value="F:metal ion binding"/>
    <property type="evidence" value="ECO:0007669"/>
    <property type="project" value="UniProtKB-KW"/>
</dbReference>
<dbReference type="CDD" id="cd18757">
    <property type="entry name" value="PIN_MtVapC3-like"/>
    <property type="match status" value="1"/>
</dbReference>
<keyword evidence="6" id="KW-0460">Magnesium</keyword>
<organism evidence="9 10">
    <name type="scientific">Hassallia byssoidea VB512170</name>
    <dbReference type="NCBI Taxonomy" id="1304833"/>
    <lineage>
        <taxon>Bacteria</taxon>
        <taxon>Bacillati</taxon>
        <taxon>Cyanobacteriota</taxon>
        <taxon>Cyanophyceae</taxon>
        <taxon>Nostocales</taxon>
        <taxon>Tolypothrichaceae</taxon>
        <taxon>Hassallia</taxon>
    </lineage>
</organism>
<dbReference type="GO" id="GO:0004518">
    <property type="term" value="F:nuclease activity"/>
    <property type="evidence" value="ECO:0007669"/>
    <property type="project" value="UniProtKB-KW"/>
</dbReference>
<accession>A0A846HAE8</accession>
<dbReference type="GO" id="GO:0016787">
    <property type="term" value="F:hydrolase activity"/>
    <property type="evidence" value="ECO:0007669"/>
    <property type="project" value="UniProtKB-KW"/>
</dbReference>
<evidence type="ECO:0000256" key="6">
    <source>
        <dbReference type="ARBA" id="ARBA00022842"/>
    </source>
</evidence>
<dbReference type="Pfam" id="PF01850">
    <property type="entry name" value="PIN"/>
    <property type="match status" value="1"/>
</dbReference>
<keyword evidence="10" id="KW-1185">Reference proteome</keyword>
<name>A0A846HAE8_9CYAN</name>
<evidence type="ECO:0000256" key="1">
    <source>
        <dbReference type="ARBA" id="ARBA00001946"/>
    </source>
</evidence>
<dbReference type="Gene3D" id="3.40.50.1010">
    <property type="entry name" value="5'-nuclease"/>
    <property type="match status" value="1"/>
</dbReference>
<reference evidence="9 10" key="1">
    <citation type="journal article" date="2015" name="Genome Announc.">
        <title>Draft Genome Sequence of Cyanobacterium Hassallia byssoidea Strain VB512170, Isolated from Monuments in India.</title>
        <authorList>
            <person name="Singh D."/>
            <person name="Chandrababunaidu M.M."/>
            <person name="Panda A."/>
            <person name="Sen D."/>
            <person name="Bhattacharyya S."/>
            <person name="Adhikary S.P."/>
            <person name="Tripathy S."/>
        </authorList>
    </citation>
    <scope>NUCLEOTIDE SEQUENCE [LARGE SCALE GENOMIC DNA]</scope>
    <source>
        <strain evidence="9 10">VB512170</strain>
    </source>
</reference>
<evidence type="ECO:0000256" key="3">
    <source>
        <dbReference type="ARBA" id="ARBA00022722"/>
    </source>
</evidence>
<dbReference type="PANTHER" id="PTHR33653:SF1">
    <property type="entry name" value="RIBONUCLEASE VAPC2"/>
    <property type="match status" value="1"/>
</dbReference>
<comment type="cofactor">
    <cofactor evidence="1">
        <name>Mg(2+)</name>
        <dbReference type="ChEBI" id="CHEBI:18420"/>
    </cofactor>
</comment>
<protein>
    <submittedName>
        <fullName evidence="9">PIN domain nuclease</fullName>
    </submittedName>
</protein>
<keyword evidence="5" id="KW-0378">Hydrolase</keyword>
<evidence type="ECO:0000256" key="5">
    <source>
        <dbReference type="ARBA" id="ARBA00022801"/>
    </source>
</evidence>
<dbReference type="InterPro" id="IPR050556">
    <property type="entry name" value="Type_II_TA_system_RNase"/>
</dbReference>
<comment type="caution">
    <text evidence="9">The sequence shown here is derived from an EMBL/GenBank/DDBJ whole genome shotgun (WGS) entry which is preliminary data.</text>
</comment>
<sequence length="133" mass="15232">MIVVDTSVWSLALRRNTPTQVIPVVNLLRDLIVDNRVVLLGAVRQEVLSGIRYAEQFTRLKDYLRAFPDLELTTEDYELAAEFYNTCRTNGIQGANTDFLLCAVAHRRGWCIMTTDKDFESFQAYIPVSLLEE</sequence>
<comment type="similarity">
    <text evidence="7">Belongs to the PINc/VapC protein family.</text>
</comment>
<evidence type="ECO:0000259" key="8">
    <source>
        <dbReference type="Pfam" id="PF01850"/>
    </source>
</evidence>
<dbReference type="InterPro" id="IPR002716">
    <property type="entry name" value="PIN_dom"/>
</dbReference>
<dbReference type="RefSeq" id="WP_039740950.1">
    <property type="nucleotide sequence ID" value="NZ_JTCM02000025.1"/>
</dbReference>
<keyword evidence="4" id="KW-0479">Metal-binding</keyword>
<keyword evidence="3" id="KW-0540">Nuclease</keyword>
<dbReference type="PANTHER" id="PTHR33653">
    <property type="entry name" value="RIBONUCLEASE VAPC2"/>
    <property type="match status" value="1"/>
</dbReference>
<feature type="domain" description="PIN" evidence="8">
    <location>
        <begin position="2"/>
        <end position="121"/>
    </location>
</feature>
<dbReference type="SUPFAM" id="SSF88723">
    <property type="entry name" value="PIN domain-like"/>
    <property type="match status" value="1"/>
</dbReference>
<evidence type="ECO:0000313" key="9">
    <source>
        <dbReference type="EMBL" id="NEU73560.1"/>
    </source>
</evidence>
<dbReference type="AlphaFoldDB" id="A0A846HAE8"/>